<evidence type="ECO:0000256" key="1">
    <source>
        <dbReference type="ARBA" id="ARBA00012391"/>
    </source>
</evidence>
<evidence type="ECO:0000256" key="4">
    <source>
        <dbReference type="ARBA" id="ARBA00022741"/>
    </source>
</evidence>
<keyword evidence="2 8" id="KW-0808">Transferase</keyword>
<dbReference type="RefSeq" id="WP_135207381.1">
    <property type="nucleotide sequence ID" value="NZ_SPVF01000145.1"/>
</dbReference>
<dbReference type="GO" id="GO:0004781">
    <property type="term" value="F:sulfate adenylyltransferase (ATP) activity"/>
    <property type="evidence" value="ECO:0007669"/>
    <property type="project" value="UniProtKB-EC"/>
</dbReference>
<dbReference type="GO" id="GO:0005524">
    <property type="term" value="F:ATP binding"/>
    <property type="evidence" value="ECO:0007669"/>
    <property type="project" value="UniProtKB-KW"/>
</dbReference>
<dbReference type="CDD" id="cd04166">
    <property type="entry name" value="CysN_ATPS"/>
    <property type="match status" value="1"/>
</dbReference>
<dbReference type="Proteomes" id="UP000298438">
    <property type="component" value="Unassembled WGS sequence"/>
</dbReference>
<dbReference type="InterPro" id="IPR004161">
    <property type="entry name" value="EFTu-like_2"/>
</dbReference>
<gene>
    <name evidence="8" type="ORF">E4L96_11595</name>
</gene>
<sequence length="440" mass="48477">MNAMTDKLTPPNDIQHSLLRFITAGSVDDGKSTLIGRLLYDSKGIFADQLAAVSRAKHKRTVGDTIDLSLLTDGLEAEREQGITIDVAYRYFATPRRKFIIADTPGHEQYTRNMVTGASTADAVVILVDVSKVKLREDGGVDLLTQTKRHSTIAHLLQIEHVIVAVNKMDLVKYDQEVYERIVAEYRAFAQTLGIKDVTAIPMSALVGDNVVERSEQMPWYQGPTLIELLESLTVYDESHAAPFRFPVQLVARHNGHEANDFRGYMGRIESGNVSVGDKLVVQPSGQEATVKEILTFDGPLQTAVAGQSITLLLDEYLDISRGDVLASAAQPATLLKQVTADVCWLSEEPLDLRRKYWIKHGTRQTSAKVKTIDSLLDINTQERRSADGLKLNDIARISLAVQQPLAADAYADIRATGAFILIDEVTHQTVAAGMIRLDA</sequence>
<dbReference type="NCBIfam" id="TIGR02034">
    <property type="entry name" value="CysN"/>
    <property type="match status" value="1"/>
</dbReference>
<name>A0A4Y9SET0_9BURK</name>
<reference evidence="8 9" key="1">
    <citation type="submission" date="2019-03" db="EMBL/GenBank/DDBJ databases">
        <title>Draft Genome Sequence of Massilia arenosa sp. nov., a Novel Massilia Species Isolated from a Sandy-loam Maize Soil.</title>
        <authorList>
            <person name="Raths R."/>
            <person name="Peta V."/>
            <person name="Bucking H."/>
        </authorList>
    </citation>
    <scope>NUCLEOTIDE SEQUENCE [LARGE SCALE GENOMIC DNA]</scope>
    <source>
        <strain evidence="8 9">MC02</strain>
    </source>
</reference>
<evidence type="ECO:0000256" key="6">
    <source>
        <dbReference type="ARBA" id="ARBA00023134"/>
    </source>
</evidence>
<dbReference type="PROSITE" id="PS00301">
    <property type="entry name" value="G_TR_1"/>
    <property type="match status" value="1"/>
</dbReference>
<dbReference type="CDD" id="cd04095">
    <property type="entry name" value="CysN_NoDQ_III"/>
    <property type="match status" value="1"/>
</dbReference>
<dbReference type="SUPFAM" id="SSF50465">
    <property type="entry name" value="EF-Tu/eEF-1alpha/eIF2-gamma C-terminal domain"/>
    <property type="match status" value="1"/>
</dbReference>
<accession>A0A4Y9SET0</accession>
<dbReference type="InterPro" id="IPR027417">
    <property type="entry name" value="P-loop_NTPase"/>
</dbReference>
<dbReference type="GO" id="GO:0006790">
    <property type="term" value="P:sulfur compound metabolic process"/>
    <property type="evidence" value="ECO:0007669"/>
    <property type="project" value="InterPro"/>
</dbReference>
<dbReference type="SUPFAM" id="SSF50447">
    <property type="entry name" value="Translation proteins"/>
    <property type="match status" value="1"/>
</dbReference>
<evidence type="ECO:0000313" key="8">
    <source>
        <dbReference type="EMBL" id="TFW19562.1"/>
    </source>
</evidence>
<keyword evidence="6" id="KW-0342">GTP-binding</keyword>
<evidence type="ECO:0000256" key="3">
    <source>
        <dbReference type="ARBA" id="ARBA00022695"/>
    </source>
</evidence>
<dbReference type="FunFam" id="3.40.50.300:FF:000119">
    <property type="entry name" value="Sulfate adenylyltransferase subunit 1"/>
    <property type="match status" value="1"/>
</dbReference>
<dbReference type="InterPro" id="IPR009000">
    <property type="entry name" value="Transl_B-barrel_sf"/>
</dbReference>
<dbReference type="GO" id="GO:0005525">
    <property type="term" value="F:GTP binding"/>
    <property type="evidence" value="ECO:0007669"/>
    <property type="project" value="UniProtKB-KW"/>
</dbReference>
<dbReference type="SUPFAM" id="SSF52540">
    <property type="entry name" value="P-loop containing nucleoside triphosphate hydrolases"/>
    <property type="match status" value="1"/>
</dbReference>
<evidence type="ECO:0000259" key="7">
    <source>
        <dbReference type="PROSITE" id="PS51722"/>
    </source>
</evidence>
<dbReference type="InterPro" id="IPR044139">
    <property type="entry name" value="CysN_NoDQ_III"/>
</dbReference>
<keyword evidence="5" id="KW-0067">ATP-binding</keyword>
<dbReference type="AlphaFoldDB" id="A0A4Y9SET0"/>
<dbReference type="InterPro" id="IPR041757">
    <property type="entry name" value="CysN_GTP-bd"/>
</dbReference>
<dbReference type="PANTHER" id="PTHR23115">
    <property type="entry name" value="TRANSLATION FACTOR"/>
    <property type="match status" value="1"/>
</dbReference>
<proteinExistence type="predicted"/>
<feature type="domain" description="Tr-type G" evidence="7">
    <location>
        <begin position="16"/>
        <end position="240"/>
    </location>
</feature>
<dbReference type="CDD" id="cd03695">
    <property type="entry name" value="CysN_NodQ_II"/>
    <property type="match status" value="1"/>
</dbReference>
<keyword evidence="9" id="KW-1185">Reference proteome</keyword>
<dbReference type="InterPro" id="IPR054696">
    <property type="entry name" value="GTP-eEF1A_C"/>
</dbReference>
<evidence type="ECO:0000256" key="2">
    <source>
        <dbReference type="ARBA" id="ARBA00022679"/>
    </source>
</evidence>
<dbReference type="InterPro" id="IPR009001">
    <property type="entry name" value="Transl_elong_EF1A/Init_IF2_C"/>
</dbReference>
<keyword evidence="4" id="KW-0547">Nucleotide-binding</keyword>
<dbReference type="PROSITE" id="PS51722">
    <property type="entry name" value="G_TR_2"/>
    <property type="match status" value="1"/>
</dbReference>
<dbReference type="Pfam" id="PF00009">
    <property type="entry name" value="GTP_EFTU"/>
    <property type="match status" value="1"/>
</dbReference>
<organism evidence="8 9">
    <name type="scientific">Zemynaea arenosa</name>
    <dbReference type="NCBI Taxonomy" id="2561931"/>
    <lineage>
        <taxon>Bacteria</taxon>
        <taxon>Pseudomonadati</taxon>
        <taxon>Pseudomonadota</taxon>
        <taxon>Betaproteobacteria</taxon>
        <taxon>Burkholderiales</taxon>
        <taxon>Oxalobacteraceae</taxon>
        <taxon>Telluria group</taxon>
        <taxon>Zemynaea</taxon>
    </lineage>
</organism>
<dbReference type="InterPro" id="IPR050100">
    <property type="entry name" value="TRAFAC_GTPase_members"/>
</dbReference>
<dbReference type="Pfam" id="PF22594">
    <property type="entry name" value="GTP-eEF1A_C"/>
    <property type="match status" value="1"/>
</dbReference>
<dbReference type="InterPro" id="IPR011779">
    <property type="entry name" value="SO4_adenylTrfase_lsu"/>
</dbReference>
<dbReference type="InterPro" id="IPR044138">
    <property type="entry name" value="CysN_II"/>
</dbReference>
<dbReference type="InterPro" id="IPR031157">
    <property type="entry name" value="G_TR_CS"/>
</dbReference>
<dbReference type="InterPro" id="IPR000795">
    <property type="entry name" value="T_Tr_GTP-bd_dom"/>
</dbReference>
<dbReference type="PRINTS" id="PR00315">
    <property type="entry name" value="ELONGATNFCT"/>
</dbReference>
<dbReference type="EC" id="2.7.7.4" evidence="1"/>
<dbReference type="Gene3D" id="2.40.30.10">
    <property type="entry name" value="Translation factors"/>
    <property type="match status" value="2"/>
</dbReference>
<dbReference type="Pfam" id="PF03144">
    <property type="entry name" value="GTP_EFTU_D2"/>
    <property type="match status" value="1"/>
</dbReference>
<evidence type="ECO:0000313" key="9">
    <source>
        <dbReference type="Proteomes" id="UP000298438"/>
    </source>
</evidence>
<protein>
    <recommendedName>
        <fullName evidence="1">sulfate adenylyltransferase</fullName>
        <ecNumber evidence="1">2.7.7.4</ecNumber>
    </recommendedName>
</protein>
<dbReference type="OrthoDB" id="9804504at2"/>
<evidence type="ECO:0000256" key="5">
    <source>
        <dbReference type="ARBA" id="ARBA00022840"/>
    </source>
</evidence>
<dbReference type="GO" id="GO:0003924">
    <property type="term" value="F:GTPase activity"/>
    <property type="evidence" value="ECO:0007669"/>
    <property type="project" value="InterPro"/>
</dbReference>
<keyword evidence="3 8" id="KW-0548">Nucleotidyltransferase</keyword>
<comment type="caution">
    <text evidence="8">The sequence shown here is derived from an EMBL/GenBank/DDBJ whole genome shotgun (WGS) entry which is preliminary data.</text>
</comment>
<dbReference type="Gene3D" id="3.40.50.300">
    <property type="entry name" value="P-loop containing nucleotide triphosphate hydrolases"/>
    <property type="match status" value="1"/>
</dbReference>
<dbReference type="EMBL" id="SPVF01000145">
    <property type="protein sequence ID" value="TFW19562.1"/>
    <property type="molecule type" value="Genomic_DNA"/>
</dbReference>